<dbReference type="EMBL" id="JAMYRI010000011">
    <property type="protein sequence ID" value="MER9286195.1"/>
    <property type="molecule type" value="Genomic_DNA"/>
</dbReference>
<gene>
    <name evidence="1" type="ORF">NKI81_19880</name>
</gene>
<keyword evidence="2" id="KW-1185">Reference proteome</keyword>
<dbReference type="Proteomes" id="UP001480082">
    <property type="component" value="Unassembled WGS sequence"/>
</dbReference>
<name>A0ACC6T2T3_9HYPH</name>
<accession>A0ACC6T2T3</accession>
<sequence>MKQLDLLDWTPPCKVIAFPMVKRIGKVRRVADVLAVKRGAAATNYWKQTVSTLAGQMARAGIDPDTINRELRQFHDAVQRELWLRSGHDQRPGGSAA</sequence>
<evidence type="ECO:0000313" key="1">
    <source>
        <dbReference type="EMBL" id="MER9286195.1"/>
    </source>
</evidence>
<comment type="caution">
    <text evidence="1">The sequence shown here is derived from an EMBL/GenBank/DDBJ whole genome shotgun (WGS) entry which is preliminary data.</text>
</comment>
<organism evidence="1 2">
    <name type="scientific">Mesorhizobium australicum</name>
    <dbReference type="NCBI Taxonomy" id="536018"/>
    <lineage>
        <taxon>Bacteria</taxon>
        <taxon>Pseudomonadati</taxon>
        <taxon>Pseudomonadota</taxon>
        <taxon>Alphaproteobacteria</taxon>
        <taxon>Hyphomicrobiales</taxon>
        <taxon>Phyllobacteriaceae</taxon>
        <taxon>Mesorhizobium</taxon>
    </lineage>
</organism>
<evidence type="ECO:0000313" key="2">
    <source>
        <dbReference type="Proteomes" id="UP001480082"/>
    </source>
</evidence>
<protein>
    <submittedName>
        <fullName evidence="1">DUF6074 family protein</fullName>
    </submittedName>
</protein>
<proteinExistence type="predicted"/>
<reference evidence="1 2" key="1">
    <citation type="journal article" date="2024" name="Proc. Natl. Acad. Sci. U.S.A.">
        <title>The evolutionary genomics of adaptation to stress in wild rhizobium bacteria.</title>
        <authorList>
            <person name="Kehlet-Delgado H."/>
            <person name="Montoya A.P."/>
            <person name="Jensen K.T."/>
            <person name="Wendlandt C.E."/>
            <person name="Dexheimer C."/>
            <person name="Roberts M."/>
            <person name="Torres Martinez L."/>
            <person name="Friesen M.L."/>
            <person name="Griffitts J.S."/>
            <person name="Porter S.S."/>
        </authorList>
    </citation>
    <scope>NUCLEOTIDE SEQUENCE [LARGE SCALE GENOMIC DNA]</scope>
    <source>
        <strain evidence="1 2">M0468</strain>
    </source>
</reference>